<sequence>MRFLALLLAAFLTLPAAADTVTVFAAASLKEALDANAKSFEAASGHKVVVSYAGSNALAKQIENGAPADLFISADTDWIDYIEKRNLVAPGSRKNLLGNELVLIGSVTPRTFAKIAPGINLGGAMGASRIAIANPDAVPAGKYAKAALVSLQMWAPIEHKVAVTENVRAALALVARGEARLGVVYRTDAMAEKNVRILEAFPPDSYPKIVYPMVTLRRATSPAVAAFATYLASPEAFATFEKFGFRAP</sequence>
<feature type="binding site" evidence="13">
    <location>
        <position position="185"/>
    </location>
    <ligand>
        <name>molybdate</name>
        <dbReference type="ChEBI" id="CHEBI:36264"/>
    </ligand>
</feature>
<dbReference type="InParanoid" id="A0A6M4H2P6"/>
<comment type="function">
    <text evidence="9">Involved in the transport of molybdenum into the cell. Part of the binding-protein-dependent transport system ModABCD.</text>
</comment>
<evidence type="ECO:0000256" key="8">
    <source>
        <dbReference type="ARBA" id="ARBA00023245"/>
    </source>
</evidence>
<evidence type="ECO:0000256" key="4">
    <source>
        <dbReference type="ARBA" id="ARBA00022475"/>
    </source>
</evidence>
<evidence type="ECO:0000256" key="9">
    <source>
        <dbReference type="ARBA" id="ARBA00056002"/>
    </source>
</evidence>
<proteinExistence type="inferred from homology"/>
<keyword evidence="16" id="KW-1185">Reference proteome</keyword>
<dbReference type="GO" id="GO:0015689">
    <property type="term" value="P:molybdate ion transport"/>
    <property type="evidence" value="ECO:0007669"/>
    <property type="project" value="InterPro"/>
</dbReference>
<feature type="chain" id="PRO_5027104333" description="Molybdate-binding protein ModA" evidence="14">
    <location>
        <begin position="19"/>
        <end position="248"/>
    </location>
</feature>
<evidence type="ECO:0000256" key="5">
    <source>
        <dbReference type="ARBA" id="ARBA00022723"/>
    </source>
</evidence>
<evidence type="ECO:0000256" key="1">
    <source>
        <dbReference type="ARBA" id="ARBA00004236"/>
    </source>
</evidence>
<keyword evidence="4" id="KW-1003">Cell membrane</keyword>
<feature type="signal peptide" evidence="14">
    <location>
        <begin position="1"/>
        <end position="18"/>
    </location>
</feature>
<dbReference type="InterPro" id="IPR005950">
    <property type="entry name" value="ModA"/>
</dbReference>
<dbReference type="RefSeq" id="WP_171160329.1">
    <property type="nucleotide sequence ID" value="NZ_CP053073.1"/>
</dbReference>
<dbReference type="SUPFAM" id="SSF53850">
    <property type="entry name" value="Periplasmic binding protein-like II"/>
    <property type="match status" value="1"/>
</dbReference>
<dbReference type="FunFam" id="3.40.190.10:FF:000030">
    <property type="entry name" value="Molybdate ABC transporter substrate-binding protein"/>
    <property type="match status" value="1"/>
</dbReference>
<dbReference type="PANTHER" id="PTHR30632">
    <property type="entry name" value="MOLYBDATE-BINDING PERIPLASMIC PROTEIN"/>
    <property type="match status" value="1"/>
</dbReference>
<dbReference type="GO" id="GO:0030973">
    <property type="term" value="F:molybdate ion binding"/>
    <property type="evidence" value="ECO:0007669"/>
    <property type="project" value="TreeGrafter"/>
</dbReference>
<evidence type="ECO:0000313" key="16">
    <source>
        <dbReference type="Proteomes" id="UP000503096"/>
    </source>
</evidence>
<keyword evidence="7" id="KW-0472">Membrane</keyword>
<dbReference type="GO" id="GO:0005886">
    <property type="term" value="C:plasma membrane"/>
    <property type="evidence" value="ECO:0007669"/>
    <property type="project" value="UniProtKB-SubCell"/>
</dbReference>
<dbReference type="PIRSF" id="PIRSF004846">
    <property type="entry name" value="ModA"/>
    <property type="match status" value="1"/>
</dbReference>
<protein>
    <recommendedName>
        <fullName evidence="11">Molybdate-binding protein ModA</fullName>
    </recommendedName>
    <alternativeName>
        <fullName evidence="12">Molybdate/tungstate-binding protein ModA</fullName>
    </alternativeName>
</protein>
<dbReference type="InterPro" id="IPR050682">
    <property type="entry name" value="ModA/WtpA"/>
</dbReference>
<feature type="binding site" evidence="13">
    <location>
        <position position="167"/>
    </location>
    <ligand>
        <name>molybdate</name>
        <dbReference type="ChEBI" id="CHEBI:36264"/>
    </ligand>
</feature>
<keyword evidence="8" id="KW-0826">Tungsten</keyword>
<dbReference type="Pfam" id="PF13531">
    <property type="entry name" value="SBP_bac_11"/>
    <property type="match status" value="1"/>
</dbReference>
<dbReference type="GO" id="GO:0030288">
    <property type="term" value="C:outer membrane-bounded periplasmic space"/>
    <property type="evidence" value="ECO:0007669"/>
    <property type="project" value="TreeGrafter"/>
</dbReference>
<comment type="subcellular location">
    <subcellularLocation>
        <location evidence="1">Cell membrane</location>
    </subcellularLocation>
</comment>
<comment type="subunit">
    <text evidence="10">The complex is composed of two ATP-binding proteins (ModC), two transmembrane proteins (ModB) and a solute-binding protein (ModA).</text>
</comment>
<keyword evidence="6 14" id="KW-0732">Signal</keyword>
<dbReference type="AlphaFoldDB" id="A0A6M4H2P6"/>
<dbReference type="GO" id="GO:0046872">
    <property type="term" value="F:metal ion binding"/>
    <property type="evidence" value="ECO:0007669"/>
    <property type="project" value="UniProtKB-KW"/>
</dbReference>
<name>A0A6M4H2P6_9PROT</name>
<dbReference type="PANTHER" id="PTHR30632:SF17">
    <property type="entry name" value="MOLYBDATE-BINDING PROTEIN MODA"/>
    <property type="match status" value="1"/>
</dbReference>
<accession>A0A6M4H2P6</accession>
<evidence type="ECO:0000256" key="7">
    <source>
        <dbReference type="ARBA" id="ARBA00023136"/>
    </source>
</evidence>
<evidence type="ECO:0000256" key="13">
    <source>
        <dbReference type="PIRSR" id="PIRSR004846-1"/>
    </source>
</evidence>
<dbReference type="EMBL" id="CP053073">
    <property type="protein sequence ID" value="QJR13602.1"/>
    <property type="molecule type" value="Genomic_DNA"/>
</dbReference>
<keyword evidence="3" id="KW-0813">Transport</keyword>
<dbReference type="Proteomes" id="UP000503096">
    <property type="component" value="Chromosome"/>
</dbReference>
<evidence type="ECO:0000256" key="14">
    <source>
        <dbReference type="SAM" id="SignalP"/>
    </source>
</evidence>
<evidence type="ECO:0000256" key="12">
    <source>
        <dbReference type="ARBA" id="ARBA00078141"/>
    </source>
</evidence>
<evidence type="ECO:0000256" key="3">
    <source>
        <dbReference type="ARBA" id="ARBA00022448"/>
    </source>
</evidence>
<dbReference type="KEGG" id="upl:DSM104440_00386"/>
<comment type="similarity">
    <text evidence="2">Belongs to the bacterial solute-binding protein ModA family.</text>
</comment>
<organism evidence="15 16">
    <name type="scientific">Usitatibacter palustris</name>
    <dbReference type="NCBI Taxonomy" id="2732487"/>
    <lineage>
        <taxon>Bacteria</taxon>
        <taxon>Pseudomonadati</taxon>
        <taxon>Pseudomonadota</taxon>
        <taxon>Betaproteobacteria</taxon>
        <taxon>Nitrosomonadales</taxon>
        <taxon>Usitatibacteraceae</taxon>
        <taxon>Usitatibacter</taxon>
    </lineage>
</organism>
<evidence type="ECO:0000256" key="2">
    <source>
        <dbReference type="ARBA" id="ARBA00009175"/>
    </source>
</evidence>
<evidence type="ECO:0000313" key="15">
    <source>
        <dbReference type="EMBL" id="QJR13602.1"/>
    </source>
</evidence>
<evidence type="ECO:0000256" key="6">
    <source>
        <dbReference type="ARBA" id="ARBA00022729"/>
    </source>
</evidence>
<dbReference type="FunCoup" id="A0A6M4H2P6">
    <property type="interactions" value="236"/>
</dbReference>
<feature type="binding site" evidence="13">
    <location>
        <position position="55"/>
    </location>
    <ligand>
        <name>molybdate</name>
        <dbReference type="ChEBI" id="CHEBI:36264"/>
    </ligand>
</feature>
<feature type="binding site" evidence="13">
    <location>
        <position position="28"/>
    </location>
    <ligand>
        <name>molybdate</name>
        <dbReference type="ChEBI" id="CHEBI:36264"/>
    </ligand>
</feature>
<feature type="binding site" evidence="13">
    <location>
        <position position="140"/>
    </location>
    <ligand>
        <name>molybdate</name>
        <dbReference type="ChEBI" id="CHEBI:36264"/>
    </ligand>
</feature>
<evidence type="ECO:0000256" key="11">
    <source>
        <dbReference type="ARBA" id="ARBA00073171"/>
    </source>
</evidence>
<dbReference type="NCBIfam" id="TIGR01256">
    <property type="entry name" value="modA"/>
    <property type="match status" value="1"/>
</dbReference>
<keyword evidence="13" id="KW-0500">Molybdenum</keyword>
<dbReference type="Gene3D" id="3.40.190.10">
    <property type="entry name" value="Periplasmic binding protein-like II"/>
    <property type="match status" value="2"/>
</dbReference>
<reference evidence="15 16" key="1">
    <citation type="submission" date="2020-04" db="EMBL/GenBank/DDBJ databases">
        <title>Usitatibacter rugosus gen. nov., sp. nov. and Usitatibacter palustris sp. nov., novel members of Usitatibacteraceae fam. nov. within the order Nitrosomonadales isolated from soil.</title>
        <authorList>
            <person name="Huber K.J."/>
            <person name="Neumann-Schaal M."/>
            <person name="Geppert A."/>
            <person name="Luckner M."/>
            <person name="Wanner G."/>
            <person name="Overmann J."/>
        </authorList>
    </citation>
    <scope>NUCLEOTIDE SEQUENCE [LARGE SCALE GENOMIC DNA]</scope>
    <source>
        <strain evidence="15 16">Swamp67</strain>
    </source>
</reference>
<evidence type="ECO:0000256" key="10">
    <source>
        <dbReference type="ARBA" id="ARBA00062515"/>
    </source>
</evidence>
<gene>
    <name evidence="15" type="primary">modA</name>
    <name evidence="15" type="ORF">DSM104440_00386</name>
</gene>
<keyword evidence="5 13" id="KW-0479">Metal-binding</keyword>